<evidence type="ECO:0000313" key="8">
    <source>
        <dbReference type="Proteomes" id="UP000823388"/>
    </source>
</evidence>
<dbReference type="OrthoDB" id="4567at2759"/>
<feature type="domain" description="LNS2/PITP" evidence="6">
    <location>
        <begin position="1217"/>
        <end position="1373"/>
    </location>
</feature>
<dbReference type="EC" id="3.1.3.4" evidence="3"/>
<dbReference type="Pfam" id="PF08235">
    <property type="entry name" value="LNS2"/>
    <property type="match status" value="1"/>
</dbReference>
<evidence type="ECO:0000256" key="5">
    <source>
        <dbReference type="SAM" id="MobiDB-lite"/>
    </source>
</evidence>
<dbReference type="SUPFAM" id="SSF56784">
    <property type="entry name" value="HAD-like"/>
    <property type="match status" value="1"/>
</dbReference>
<feature type="compositionally biased region" description="Basic and acidic residues" evidence="5">
    <location>
        <begin position="434"/>
        <end position="448"/>
    </location>
</feature>
<feature type="region of interest" description="Disordered" evidence="5">
    <location>
        <begin position="192"/>
        <end position="269"/>
    </location>
</feature>
<evidence type="ECO:0000313" key="7">
    <source>
        <dbReference type="EMBL" id="KAG2558756.1"/>
    </source>
</evidence>
<feature type="region of interest" description="Disordered" evidence="5">
    <location>
        <begin position="1129"/>
        <end position="1163"/>
    </location>
</feature>
<dbReference type="Pfam" id="PF16876">
    <property type="entry name" value="Lipin_mid"/>
    <property type="match status" value="1"/>
</dbReference>
<feature type="compositionally biased region" description="Polar residues" evidence="5">
    <location>
        <begin position="1129"/>
        <end position="1140"/>
    </location>
</feature>
<evidence type="ECO:0000256" key="4">
    <source>
        <dbReference type="ARBA" id="ARBA00022801"/>
    </source>
</evidence>
<protein>
    <recommendedName>
        <fullName evidence="3">phosphatidate phosphatase</fullName>
        <ecNumber evidence="3">3.1.3.4</ecNumber>
    </recommendedName>
</protein>
<reference evidence="7" key="1">
    <citation type="submission" date="2020-05" db="EMBL/GenBank/DDBJ databases">
        <title>WGS assembly of Panicum virgatum.</title>
        <authorList>
            <person name="Lovell J.T."/>
            <person name="Jenkins J."/>
            <person name="Shu S."/>
            <person name="Juenger T.E."/>
            <person name="Schmutz J."/>
        </authorList>
    </citation>
    <scope>NUCLEOTIDE SEQUENCE</scope>
    <source>
        <strain evidence="7">AP13</strain>
    </source>
</reference>
<sequence>MYAVGKFGSLISRSVYTVSGPFHPFGGAVDIVVVQQQDGSFKSSPWYVRFGKFQGVLKSRENVVNISVNGVEAGFHMYLDGNGEAYFLRNADPNGEEGEFVLSPASSGDELEVPVQEAQLRKSKSTSCDSSTMEADVGENKILARTTSRRTTILERMFGRKSVKNNAHAVDRVSSLERAEIAAELLDTKWSTNLPRSSKSHSSDDESSKSKLTEASNSDQMETSKTVLPEHSLDRGKEMDSNCNSADCNSCSPRGGRNSSAGETDQCLQTTSVKEEVVEIHTHESVDTQGELLHNLEDVAGREIHTKEAFSNGIFEIQTVETDTTSGKSEVVSQFVTVDSDANQNLADANPPAYATTDVPTEKHEVTLIPSAPDPVQEKVVILSSSETLEISQDAVQEKMVILSSFETLESSYAVSSISDDKGHDASDTSLAHSVEREEDSRVSDGSREQLFSEERSFASCGAPSNKKDMIKVVVEEHEAFILEDSAPQILQHNGPDMDISVDSVSLSNTDAAHDLACQHDVVYPDASSSVIETSSYVPDNDPEDVTNNLTVENKACSIELDVSVTQIPTIGDGSTECNAQSANFPKTIVESSPTATGSSSLVNDHENVTKNLIVENKACNREPDVSVTLTSTIGDGATECTAQSANFPNKMEIEGSPTVPGSSSLGNDPEDVTQNLIVENKACNREPDVFVTLTSTIGDGPTECTAQSANFPKEIEIEGSPTVAGSSSLVNDPKDVTENLIVENEACNREPDVFVTLTSTIGDGPTECITQSATFPNKIDVEDAPTATGSSSLVDVEVQNTKTEDETGRSSSVSGGEVGFVLEATAEPEEEAEAAVSFSEYTEEIQFQFSDNDEYFADRKAMDDIVADKTAGKGGHDKSDCDTEKQEGGGVDLANELENCSDSLRPVTSPIFIPTSDLQSGDNSIEAKSLPNLRSHIHDLERPDSFQLSRSLQSNAENNGVDPVKSMNSSFLEQKPEVTGDSEENLSPPEVTSNVVPDDKHADNLKVDSFTPFVELSLCRHLLSEGMGEDAARSAFDSEMVTLEKFRTMKQSLVRNNRLVVRIAGRYFPWDAAAPIVLGLISFSEEQVFEPKGMIKVERVEPTAEPGGSWRIWPFSFRRTRTISAVQPVSESTVETSASAPAKESTPVNELDRERNKSRAKRIERKVRSLTPTSEELASLDLREGKNVVTFTFSTAIVGKQQVDCHIYLWKWNTRIVISDVDGTITKSDVLGQFMPLVGVDWSQNGVAHFFSAIKENGYQLLFLSARAISQAHITRRFLFSLKQDGKALPDGPVVISPDGLFPSLYREVIRRAPHEFKISCLEAIKDLFPPDSNPFYAGFGNRDTDELSYLKVGIPMGKIFIINPKGEVAVNRRVDTKSYTSLHALVHGMFPPISSSSEQEDYNTWNYWKMPLLDVDM</sequence>
<feature type="compositionally biased region" description="Basic and acidic residues" evidence="5">
    <location>
        <begin position="871"/>
        <end position="888"/>
    </location>
</feature>
<feature type="region of interest" description="Disordered" evidence="5">
    <location>
        <begin position="871"/>
        <end position="890"/>
    </location>
</feature>
<dbReference type="InterPro" id="IPR026058">
    <property type="entry name" value="LIPIN"/>
</dbReference>
<evidence type="ECO:0000256" key="1">
    <source>
        <dbReference type="ARBA" id="ARBA00001946"/>
    </source>
</evidence>
<name>A0A8T0PHV9_PANVG</name>
<dbReference type="InterPro" id="IPR036412">
    <property type="entry name" value="HAD-like_sf"/>
</dbReference>
<feature type="compositionally biased region" description="Basic and acidic residues" evidence="5">
    <location>
        <begin position="201"/>
        <end position="212"/>
    </location>
</feature>
<feature type="region of interest" description="Disordered" evidence="5">
    <location>
        <begin position="118"/>
        <end position="143"/>
    </location>
</feature>
<dbReference type="InterPro" id="IPR007651">
    <property type="entry name" value="Lipin_N"/>
</dbReference>
<evidence type="ECO:0000259" key="6">
    <source>
        <dbReference type="SMART" id="SM00775"/>
    </source>
</evidence>
<accession>A0A8T0PHV9</accession>
<feature type="compositionally biased region" description="Polar residues" evidence="5">
    <location>
        <begin position="257"/>
        <end position="269"/>
    </location>
</feature>
<keyword evidence="4" id="KW-0378">Hydrolase</keyword>
<proteinExistence type="inferred from homology"/>
<feature type="compositionally biased region" description="Basic and acidic residues" evidence="5">
    <location>
        <begin position="231"/>
        <end position="240"/>
    </location>
</feature>
<dbReference type="PANTHER" id="PTHR12181">
    <property type="entry name" value="LIPIN"/>
    <property type="match status" value="1"/>
</dbReference>
<comment type="cofactor">
    <cofactor evidence="1">
        <name>Mg(2+)</name>
        <dbReference type="ChEBI" id="CHEBI:18420"/>
    </cofactor>
</comment>
<feature type="region of interest" description="Disordered" evidence="5">
    <location>
        <begin position="417"/>
        <end position="448"/>
    </location>
</feature>
<feature type="compositionally biased region" description="Polar residues" evidence="5">
    <location>
        <begin position="213"/>
        <end position="226"/>
    </location>
</feature>
<dbReference type="Pfam" id="PF04571">
    <property type="entry name" value="Lipin_N"/>
    <property type="match status" value="1"/>
</dbReference>
<dbReference type="InterPro" id="IPR013209">
    <property type="entry name" value="LNS2"/>
</dbReference>
<evidence type="ECO:0000256" key="2">
    <source>
        <dbReference type="ARBA" id="ARBA00005476"/>
    </source>
</evidence>
<dbReference type="GO" id="GO:0008195">
    <property type="term" value="F:phosphatidate phosphatase activity"/>
    <property type="evidence" value="ECO:0007669"/>
    <property type="project" value="UniProtKB-EC"/>
</dbReference>
<dbReference type="PANTHER" id="PTHR12181:SF12">
    <property type="entry name" value="PHOSPHATIDATE PHOSPHATASE"/>
    <property type="match status" value="1"/>
</dbReference>
<dbReference type="SMART" id="SM00775">
    <property type="entry name" value="LNS2"/>
    <property type="match status" value="1"/>
</dbReference>
<dbReference type="InterPro" id="IPR031703">
    <property type="entry name" value="Lipin_mid"/>
</dbReference>
<dbReference type="EMBL" id="CM029052">
    <property type="protein sequence ID" value="KAG2558756.1"/>
    <property type="molecule type" value="Genomic_DNA"/>
</dbReference>
<comment type="caution">
    <text evidence="7">The sequence shown here is derived from an EMBL/GenBank/DDBJ whole genome shotgun (WGS) entry which is preliminary data.</text>
</comment>
<comment type="similarity">
    <text evidence="2">Belongs to the lipin family.</text>
</comment>
<gene>
    <name evidence="7" type="ORF">PVAP13_8NG342800</name>
</gene>
<dbReference type="InterPro" id="IPR031315">
    <property type="entry name" value="LNS2/PITP"/>
</dbReference>
<feature type="region of interest" description="Disordered" evidence="5">
    <location>
        <begin position="974"/>
        <end position="1002"/>
    </location>
</feature>
<dbReference type="Proteomes" id="UP000823388">
    <property type="component" value="Chromosome 8N"/>
</dbReference>
<organism evidence="7 8">
    <name type="scientific">Panicum virgatum</name>
    <name type="common">Blackwell switchgrass</name>
    <dbReference type="NCBI Taxonomy" id="38727"/>
    <lineage>
        <taxon>Eukaryota</taxon>
        <taxon>Viridiplantae</taxon>
        <taxon>Streptophyta</taxon>
        <taxon>Embryophyta</taxon>
        <taxon>Tracheophyta</taxon>
        <taxon>Spermatophyta</taxon>
        <taxon>Magnoliopsida</taxon>
        <taxon>Liliopsida</taxon>
        <taxon>Poales</taxon>
        <taxon>Poaceae</taxon>
        <taxon>PACMAD clade</taxon>
        <taxon>Panicoideae</taxon>
        <taxon>Panicodae</taxon>
        <taxon>Paniceae</taxon>
        <taxon>Panicinae</taxon>
        <taxon>Panicum</taxon>
        <taxon>Panicum sect. Hiantes</taxon>
    </lineage>
</organism>
<feature type="compositionally biased region" description="Low complexity" evidence="5">
    <location>
        <begin position="241"/>
        <end position="252"/>
    </location>
</feature>
<evidence type="ECO:0000256" key="3">
    <source>
        <dbReference type="ARBA" id="ARBA00012638"/>
    </source>
</evidence>
<keyword evidence="8" id="KW-1185">Reference proteome</keyword>